<dbReference type="EMBL" id="CM042063">
    <property type="protein sequence ID" value="KAI3666793.1"/>
    <property type="molecule type" value="Genomic_DNA"/>
</dbReference>
<evidence type="ECO:0000313" key="1">
    <source>
        <dbReference type="EMBL" id="KAI3666793.1"/>
    </source>
</evidence>
<keyword evidence="2" id="KW-1185">Reference proteome</keyword>
<reference evidence="1 2" key="2">
    <citation type="journal article" date="2022" name="Mol. Ecol. Resour.">
        <title>The genomes of chicory, endive, great burdock and yacon provide insights into Asteraceae paleo-polyploidization history and plant inulin production.</title>
        <authorList>
            <person name="Fan W."/>
            <person name="Wang S."/>
            <person name="Wang H."/>
            <person name="Wang A."/>
            <person name="Jiang F."/>
            <person name="Liu H."/>
            <person name="Zhao H."/>
            <person name="Xu D."/>
            <person name="Zhang Y."/>
        </authorList>
    </citation>
    <scope>NUCLEOTIDE SEQUENCE [LARGE SCALE GENOMIC DNA]</scope>
    <source>
        <strain evidence="2">cv. Niubang</strain>
    </source>
</reference>
<gene>
    <name evidence="1" type="ORF">L6452_41830</name>
</gene>
<organism evidence="1 2">
    <name type="scientific">Arctium lappa</name>
    <name type="common">Greater burdock</name>
    <name type="synonym">Lappa major</name>
    <dbReference type="NCBI Taxonomy" id="4217"/>
    <lineage>
        <taxon>Eukaryota</taxon>
        <taxon>Viridiplantae</taxon>
        <taxon>Streptophyta</taxon>
        <taxon>Embryophyta</taxon>
        <taxon>Tracheophyta</taxon>
        <taxon>Spermatophyta</taxon>
        <taxon>Magnoliopsida</taxon>
        <taxon>eudicotyledons</taxon>
        <taxon>Gunneridae</taxon>
        <taxon>Pentapetalae</taxon>
        <taxon>asterids</taxon>
        <taxon>campanulids</taxon>
        <taxon>Asterales</taxon>
        <taxon>Asteraceae</taxon>
        <taxon>Carduoideae</taxon>
        <taxon>Cardueae</taxon>
        <taxon>Arctiinae</taxon>
        <taxon>Arctium</taxon>
    </lineage>
</organism>
<evidence type="ECO:0000313" key="2">
    <source>
        <dbReference type="Proteomes" id="UP001055879"/>
    </source>
</evidence>
<dbReference type="Proteomes" id="UP001055879">
    <property type="component" value="Linkage Group LG17"/>
</dbReference>
<protein>
    <submittedName>
        <fullName evidence="1">Uncharacterized protein</fullName>
    </submittedName>
</protein>
<proteinExistence type="predicted"/>
<name>A0ACB8XG02_ARCLA</name>
<accession>A0ACB8XG02</accession>
<comment type="caution">
    <text evidence="1">The sequence shown here is derived from an EMBL/GenBank/DDBJ whole genome shotgun (WGS) entry which is preliminary data.</text>
</comment>
<sequence>MDAPRGSWASTSTSTTTRNQHHHSRRYHNNNNNGNNHNQFSASNFFNSPLSTFFEYASISRTRSSRNSESSARRYTQNNFSDNNGEISIRIIGGGEEEHRDDDGVDQGIITSQNETSISRPHSGVLLDAEVDSRSDSGANVEGNYASGNESVDVEAANGGAGVNNNTRNSSSQRYGVDQATTWIEQVLPFVLLLLAVFIRQHLQGLLVTILIAAFMFKSNDILRKQTALKGERKISVLTSVSLVFTLYVAGVYWWFRKDDLLSPLLMLPPTNIPPFWHAIFIIVVNDILVRQAAMVVKCLLLMYYKNSKGQNYRKQGQMLRLVEYLLLVYRALLPVPVWCQFFLNEEYGSLFSALLTGLYLTFKLTSLVEKVQSLSCALKALSHEEIHYGTYATTEQVDEGGEICAICQDKMHAPVMLCCRHIFCDDCVSEWLEREKTCPLCRAVVKHSDDLQSFADGSTTLFFQLF</sequence>
<reference evidence="2" key="1">
    <citation type="journal article" date="2022" name="Mol. Ecol. Resour.">
        <title>The genomes of chicory, endive, great burdock and yacon provide insights into Asteraceae palaeo-polyploidization history and plant inulin production.</title>
        <authorList>
            <person name="Fan W."/>
            <person name="Wang S."/>
            <person name="Wang H."/>
            <person name="Wang A."/>
            <person name="Jiang F."/>
            <person name="Liu H."/>
            <person name="Zhao H."/>
            <person name="Xu D."/>
            <person name="Zhang Y."/>
        </authorList>
    </citation>
    <scope>NUCLEOTIDE SEQUENCE [LARGE SCALE GENOMIC DNA]</scope>
    <source>
        <strain evidence="2">cv. Niubang</strain>
    </source>
</reference>